<dbReference type="EMBL" id="JROU02001115">
    <property type="protein sequence ID" value="OEH77367.1"/>
    <property type="molecule type" value="Genomic_DNA"/>
</dbReference>
<evidence type="ECO:0000313" key="1">
    <source>
        <dbReference type="EMBL" id="OEH77367.1"/>
    </source>
</evidence>
<dbReference type="Proteomes" id="UP000095192">
    <property type="component" value="Unassembled WGS sequence"/>
</dbReference>
<sequence>MSFSDNVARMPAERQRTPVHEVPVAAAAFCPAFSEEASRPSQSDNILGGPQQGSATQAASPGETTVGDASGPVQSKRREADRDSQLRLQGGTATALADVCSDNASLRHSAPVPNASSCAASVPSSGNGGVQLSSRIIYPSAPITFIKTAYSLPRWGAYNRHPYGYLNAETVRAAAQADESLLRSNTNAPKETSQQTAGARAGHCGKPDDPCAVQENDKRLSTLVGEDMAAETHATHTPTADRLSVKAVDSEVTFPTVEVPAATSKQHLRATNYERSKDASFQGVSSLPPQPARSRPFMGSWIFGGSEEGTELERLLKEEIDLATSAATRSELAATKLLQEDMEAMIANLQQVKSFLVRKLRECETALLTTAQERDDLESTLQQIQSGIQDSVAEKHRRVQSYQAQLTMKEREVEGLRAELKKMTDEMDTLRRENKTLKGELDVARAEAADVAAAGGFRIEEYQLALRTVVARNKDLAKDLKLLRGQLIRTREDYANALARVDELEALTDFHKTALQEVQAPEPLLTDREPLQSWRIPRLLLQRGNSVPALIGRSKRLSEEARPGSLQRQAETDSRSDRGLESPASASSEADHIPGRTEGWTSGSPAGDAQGGGGSGRANETLRKRSGCLGATAGDVSAGTPRGGSSLGKSVKGLLTSGVSQVLRRLEHAVMTERDAEDPETEEDIRECQRPTGGEGLLEEAFLFVQRTSSSNDLIVHLEEGNELQNAGEGESESRSEAVRQEQTRTLGTVARSMWQAAHELLADQSLPPARLSTLRTVAASQPSGWEVLRERHQAAKSMPLFSSIPPAAYPLIAEGRNERQAISNIDTPGSWRSPSAGSSRVGREGLPLTRLFNTRRPFLARSERCQHKSLPRGSVTLELRADRAASAGATFAGTEPSSDTGDLLAWQRDADMEGSQSPTSCVSTDPMGAPEVQTIPTELEAPRTEKCANEVTEKRVSKTELLSGGCETPVRPDTVPEMES</sequence>
<keyword evidence="2" id="KW-1185">Reference proteome</keyword>
<reference evidence="1 2" key="1">
    <citation type="journal article" date="2016" name="BMC Genomics">
        <title>Comparative genomics reveals Cyclospora cayetanensis possesses coccidia-like metabolism and invasion components but unique surface antigens.</title>
        <authorList>
            <person name="Liu S."/>
            <person name="Wang L."/>
            <person name="Zheng H."/>
            <person name="Xu Z."/>
            <person name="Roellig D.M."/>
            <person name="Li N."/>
            <person name="Frace M.A."/>
            <person name="Tang K."/>
            <person name="Arrowood M.J."/>
            <person name="Moss D.M."/>
            <person name="Zhang L."/>
            <person name="Feng Y."/>
            <person name="Xiao L."/>
        </authorList>
    </citation>
    <scope>NUCLEOTIDE SEQUENCE [LARGE SCALE GENOMIC DNA]</scope>
    <source>
        <strain evidence="1 2">CHN_HEN01</strain>
    </source>
</reference>
<organism evidence="1 2">
    <name type="scientific">Cyclospora cayetanensis</name>
    <dbReference type="NCBI Taxonomy" id="88456"/>
    <lineage>
        <taxon>Eukaryota</taxon>
        <taxon>Sar</taxon>
        <taxon>Alveolata</taxon>
        <taxon>Apicomplexa</taxon>
        <taxon>Conoidasida</taxon>
        <taxon>Coccidia</taxon>
        <taxon>Eucoccidiorida</taxon>
        <taxon>Eimeriorina</taxon>
        <taxon>Eimeriidae</taxon>
        <taxon>Cyclospora</taxon>
    </lineage>
</organism>
<evidence type="ECO:0000313" key="2">
    <source>
        <dbReference type="Proteomes" id="UP000095192"/>
    </source>
</evidence>
<name>A0A1D3D1Q1_9EIME</name>
<gene>
    <name evidence="1" type="ORF">cyc_02894</name>
</gene>
<dbReference type="VEuPathDB" id="ToxoDB:LOC34619672"/>
<dbReference type="GeneID" id="34619672"/>
<dbReference type="VEuPathDB" id="ToxoDB:cyc_02894"/>
<proteinExistence type="predicted"/>
<dbReference type="AlphaFoldDB" id="A0A1D3D1Q1"/>
<comment type="caution">
    <text evidence="1">The sequence shown here is derived from an EMBL/GenBank/DDBJ whole genome shotgun (WGS) entry which is preliminary data.</text>
</comment>
<dbReference type="OrthoDB" id="346462at2759"/>
<accession>A0A1D3D1Q1</accession>
<protein>
    <submittedName>
        <fullName evidence="1">Uncharacterized protein</fullName>
    </submittedName>
</protein>